<evidence type="ECO:0000256" key="1">
    <source>
        <dbReference type="ARBA" id="ARBA00022723"/>
    </source>
</evidence>
<dbReference type="InterPro" id="IPR000330">
    <property type="entry name" value="SNF2_N"/>
</dbReference>
<dbReference type="Pfam" id="PF00176">
    <property type="entry name" value="SNF2-rel_dom"/>
    <property type="match status" value="1"/>
</dbReference>
<evidence type="ECO:0000313" key="12">
    <source>
        <dbReference type="Proteomes" id="UP000236630"/>
    </source>
</evidence>
<dbReference type="InterPro" id="IPR027417">
    <property type="entry name" value="P-loop_NTPase"/>
</dbReference>
<reference evidence="11 12" key="1">
    <citation type="journal article" date="2017" name="Front. Genet.">
        <title>Draft sequencing of the heterozygous diploid genome of Satsuma (Citrus unshiu Marc.) using a hybrid assembly approach.</title>
        <authorList>
            <person name="Shimizu T."/>
            <person name="Tanizawa Y."/>
            <person name="Mochizuki T."/>
            <person name="Nagasaki H."/>
            <person name="Yoshioka T."/>
            <person name="Toyoda A."/>
            <person name="Fujiyama A."/>
            <person name="Kaminuma E."/>
            <person name="Nakamura Y."/>
        </authorList>
    </citation>
    <scope>NUCLEOTIDE SEQUENCE [LARGE SCALE GENOMIC DNA]</scope>
    <source>
        <strain evidence="12">cv. Miyagawa wase</strain>
    </source>
</reference>
<dbReference type="PROSITE" id="PS51194">
    <property type="entry name" value="HELICASE_CTER"/>
    <property type="match status" value="1"/>
</dbReference>
<dbReference type="CDD" id="cd18793">
    <property type="entry name" value="SF2_C_SNF"/>
    <property type="match status" value="1"/>
</dbReference>
<feature type="domain" description="Helicase ATP-binding" evidence="9">
    <location>
        <begin position="704"/>
        <end position="859"/>
    </location>
</feature>
<dbReference type="GO" id="GO:0005634">
    <property type="term" value="C:nucleus"/>
    <property type="evidence" value="ECO:0007669"/>
    <property type="project" value="TreeGrafter"/>
</dbReference>
<dbReference type="Pfam" id="PF07496">
    <property type="entry name" value="zf-CW"/>
    <property type="match status" value="1"/>
</dbReference>
<dbReference type="PROSITE" id="PS51192">
    <property type="entry name" value="HELICASE_ATP_BIND_1"/>
    <property type="match status" value="1"/>
</dbReference>
<accession>A0A2H5P8E3</accession>
<organism evidence="11 12">
    <name type="scientific">Citrus unshiu</name>
    <name type="common">Satsuma mandarin</name>
    <name type="synonym">Citrus nobilis var. unshiu</name>
    <dbReference type="NCBI Taxonomy" id="55188"/>
    <lineage>
        <taxon>Eukaryota</taxon>
        <taxon>Viridiplantae</taxon>
        <taxon>Streptophyta</taxon>
        <taxon>Embryophyta</taxon>
        <taxon>Tracheophyta</taxon>
        <taxon>Spermatophyta</taxon>
        <taxon>Magnoliopsida</taxon>
        <taxon>eudicotyledons</taxon>
        <taxon>Gunneridae</taxon>
        <taxon>Pentapetalae</taxon>
        <taxon>rosids</taxon>
        <taxon>malvids</taxon>
        <taxon>Sapindales</taxon>
        <taxon>Rutaceae</taxon>
        <taxon>Aurantioideae</taxon>
        <taxon>Citrus</taxon>
    </lineage>
</organism>
<dbReference type="InterPro" id="IPR001650">
    <property type="entry name" value="Helicase_C-like"/>
</dbReference>
<evidence type="ECO:0000256" key="7">
    <source>
        <dbReference type="SAM" id="MobiDB-lite"/>
    </source>
</evidence>
<dbReference type="Pfam" id="PF00646">
    <property type="entry name" value="F-box"/>
    <property type="match status" value="1"/>
</dbReference>
<dbReference type="GO" id="GO:0006281">
    <property type="term" value="P:DNA repair"/>
    <property type="evidence" value="ECO:0007669"/>
    <property type="project" value="TreeGrafter"/>
</dbReference>
<evidence type="ECO:0000259" key="8">
    <source>
        <dbReference type="PROSITE" id="PS51050"/>
    </source>
</evidence>
<dbReference type="STRING" id="55188.A0A2H5P8E3"/>
<dbReference type="PROSITE" id="PS00518">
    <property type="entry name" value="ZF_RING_1"/>
    <property type="match status" value="1"/>
</dbReference>
<name>A0A2H5P8E3_CITUN</name>
<dbReference type="SMART" id="SM00490">
    <property type="entry name" value="HELICc"/>
    <property type="match status" value="1"/>
</dbReference>
<evidence type="ECO:0000259" key="10">
    <source>
        <dbReference type="PROSITE" id="PS51194"/>
    </source>
</evidence>
<dbReference type="SMART" id="SM00487">
    <property type="entry name" value="DEXDc"/>
    <property type="match status" value="1"/>
</dbReference>
<evidence type="ECO:0000256" key="2">
    <source>
        <dbReference type="ARBA" id="ARBA00022741"/>
    </source>
</evidence>
<dbReference type="InterPro" id="IPR049730">
    <property type="entry name" value="SNF2/RAD54-like_C"/>
</dbReference>
<feature type="domain" description="CW-type" evidence="8">
    <location>
        <begin position="543"/>
        <end position="594"/>
    </location>
</feature>
<dbReference type="Gene3D" id="3.40.50.300">
    <property type="entry name" value="P-loop containing nucleotide triphosphate hydrolases"/>
    <property type="match status" value="1"/>
</dbReference>
<feature type="region of interest" description="Disordered" evidence="7">
    <location>
        <begin position="499"/>
        <end position="518"/>
    </location>
</feature>
<dbReference type="Pfam" id="PF00271">
    <property type="entry name" value="Helicase_C"/>
    <property type="match status" value="1"/>
</dbReference>
<dbReference type="SMART" id="SM00256">
    <property type="entry name" value="FBOX"/>
    <property type="match status" value="1"/>
</dbReference>
<evidence type="ECO:0008006" key="13">
    <source>
        <dbReference type="Google" id="ProtNLM"/>
    </source>
</evidence>
<keyword evidence="1" id="KW-0479">Metal-binding</keyword>
<dbReference type="GO" id="GO:0008094">
    <property type="term" value="F:ATP-dependent activity, acting on DNA"/>
    <property type="evidence" value="ECO:0007669"/>
    <property type="project" value="TreeGrafter"/>
</dbReference>
<dbReference type="InterPro" id="IPR036047">
    <property type="entry name" value="F-box-like_dom_sf"/>
</dbReference>
<keyword evidence="6" id="KW-0067">ATP-binding</keyword>
<dbReference type="Proteomes" id="UP000236630">
    <property type="component" value="Unassembled WGS sequence"/>
</dbReference>
<evidence type="ECO:0000256" key="4">
    <source>
        <dbReference type="ARBA" id="ARBA00022801"/>
    </source>
</evidence>
<dbReference type="GO" id="GO:0005524">
    <property type="term" value="F:ATP binding"/>
    <property type="evidence" value="ECO:0007669"/>
    <property type="project" value="UniProtKB-KW"/>
</dbReference>
<evidence type="ECO:0000313" key="11">
    <source>
        <dbReference type="EMBL" id="GAY48627.1"/>
    </source>
</evidence>
<comment type="caution">
    <text evidence="11">The sequence shown here is derived from an EMBL/GenBank/DDBJ whole genome shotgun (WGS) entry which is preliminary data.</text>
</comment>
<dbReference type="CDD" id="cd18008">
    <property type="entry name" value="DEXDc_SHPRH-like"/>
    <property type="match status" value="1"/>
</dbReference>
<keyword evidence="3" id="KW-0863">Zinc-finger</keyword>
<dbReference type="InterPro" id="IPR011124">
    <property type="entry name" value="Znf_CW"/>
</dbReference>
<protein>
    <recommendedName>
        <fullName evidence="13">F-box domain-containing protein</fullName>
    </recommendedName>
</protein>
<keyword evidence="2" id="KW-0547">Nucleotide-binding</keyword>
<keyword evidence="5" id="KW-0862">Zinc</keyword>
<dbReference type="PANTHER" id="PTHR45626:SF14">
    <property type="entry name" value="ATP-DEPENDENT DNA HELICASE (EUROFUNG)"/>
    <property type="match status" value="1"/>
</dbReference>
<dbReference type="PANTHER" id="PTHR45626">
    <property type="entry name" value="TRANSCRIPTION TERMINATION FACTOR 2-RELATED"/>
    <property type="match status" value="1"/>
</dbReference>
<dbReference type="GO" id="GO:0008270">
    <property type="term" value="F:zinc ion binding"/>
    <property type="evidence" value="ECO:0007669"/>
    <property type="project" value="UniProtKB-KW"/>
</dbReference>
<dbReference type="InterPro" id="IPR017907">
    <property type="entry name" value="Znf_RING_CS"/>
</dbReference>
<evidence type="ECO:0000256" key="6">
    <source>
        <dbReference type="ARBA" id="ARBA00022840"/>
    </source>
</evidence>
<keyword evidence="12" id="KW-1185">Reference proteome</keyword>
<dbReference type="InterPro" id="IPR014001">
    <property type="entry name" value="Helicase_ATP-bd"/>
</dbReference>
<dbReference type="InterPro" id="IPR001810">
    <property type="entry name" value="F-box_dom"/>
</dbReference>
<dbReference type="Gene3D" id="3.30.40.100">
    <property type="match status" value="1"/>
</dbReference>
<feature type="domain" description="Helicase C-terminal" evidence="10">
    <location>
        <begin position="1155"/>
        <end position="1314"/>
    </location>
</feature>
<dbReference type="SUPFAM" id="SSF81383">
    <property type="entry name" value="F-box domain"/>
    <property type="match status" value="1"/>
</dbReference>
<dbReference type="GO" id="GO:0016787">
    <property type="term" value="F:hydrolase activity"/>
    <property type="evidence" value="ECO:0007669"/>
    <property type="project" value="UniProtKB-KW"/>
</dbReference>
<gene>
    <name evidence="11" type="ORF">CUMW_113140</name>
</gene>
<sequence>MDDTTSFDDHKLCGFLCAVLAVKPPLCNLPVKTPCQIFSGGFRSENGVVLSPISSNSDVSSAEGSSSKRRLRRRKRIGLVNGSMSVVHQLQSLVNQKCLKIEARVMRVEIGENGAARAAVLVDIYLPIAAWSCWQFPKSGAIAGSLFRHVSCDWEKRKSVLLDGGECFKDGCDSSIWNISDCHVLDCKLLCGAPDSSKKVQFELHEVFKTLPNVLNKGKPDSSRVKPEDNSCSTGISDIADDIVISILTRLGPIDLVRIAATCRHLRCLAASIMPCMKLKLFPHQQAAVEWMLHRERNAEVLRHPLYIDLATEDGFYFYVNTVSGDIATGTAPTMRDFHGGMFCDEPGLGKTITALSLILKTQGTLADPPDGVKIIWCTHNGDPRCGYYDLSGDKLTCNNMCLGKRTFSQNARRRQLSVGKFTPMDDLKCPLLKRARLVDPGDEIEGFSSFSDVDMISPLVASSEPATHLVRCTRNLGQVKKNLFHTYDEESNICNDRNAKGNSTAKKRANSSRQVPKRNQVGLSYVVSNSCERPEKVSTDHFACNETWVQCDACHKWRKLLDASVADATAAWFCSMNSDPTHQSCGDPEEAWDNCQSITYLPGFHAKGTSDGKKQNVSFFISVLKEHYLLINSMTKKALTWLAKLSPDELSEMETTGLASPILGSYAAGETQGFHKIFQAFGLIRRVEKGITRWYYPKTLDNLAFDLAALRLALCEPLDSVRLYLSRATLIVVPSYLVDHWKTQIQQHVRPGQLHLFVWTDHKKPSAHSLAWDYDVVITTFNRLSAEWGRRKKSPMMQVHWLRVMLDEGHTLGSSLNLTNKLQMAISLTASNRWLLTGTPTPNTPNSQLSHLQPMLKFLHEEAYGQNQKAWDGGILRPFEAEMEEGRSRLLQLLHRCMISARKTDLQTIPLCIKEVTFLNFTEEHAGTYNELVVTVRRNILMADWNDPSHVESLLNPKQWKFRSTTIRNLRLSCCVAGHIKVTDAGEDIQETMDVLVENGLDPLSQEYAFIKYNLLNGGNCLRCNEWCRLPVITPCRHILCLDCVAMDSEKCSLPGCGFLYEMQSPEILTRPENPNPKWPVPQDLIELQPSYRQDDWNPDWQSTSSSKVAYLVEKLKVLQEANWEICYAFNEDSSVKHIEELPFTPQWSNTNTFLKQDLYRPNLESNKALPDKVIIFSQFLEHIHVIEQQLTVAGIKFAGMYSPMHSSNKIKSLDMFRHDASCLALLMDGSASLGLDLSFVTRVFLMEPIWDRSMEEQVISRAHRMGATRPIHVETLAMRGTVEEQMLEFLQDTDRCRRLLKEELVKPEREGARSHRTLHDFAESNYLSHLSFVRTNSYFQLKFQVPNSMLQSIDGLNLGLKDIQDAHQGLLLVEFSIPTTEHIGLERLYRASG</sequence>
<dbReference type="Gene3D" id="3.40.50.10810">
    <property type="entry name" value="Tandem AAA-ATPase domain"/>
    <property type="match status" value="1"/>
</dbReference>
<dbReference type="PROSITE" id="PS51050">
    <property type="entry name" value="ZF_CW"/>
    <property type="match status" value="1"/>
</dbReference>
<keyword evidence="4" id="KW-0378">Hydrolase</keyword>
<evidence type="ECO:0000256" key="3">
    <source>
        <dbReference type="ARBA" id="ARBA00022771"/>
    </source>
</evidence>
<dbReference type="SUPFAM" id="SSF52540">
    <property type="entry name" value="P-loop containing nucleoside triphosphate hydrolases"/>
    <property type="match status" value="3"/>
</dbReference>
<dbReference type="CDD" id="cd09917">
    <property type="entry name" value="F-box_SF"/>
    <property type="match status" value="1"/>
</dbReference>
<dbReference type="InterPro" id="IPR050628">
    <property type="entry name" value="SNF2_RAD54_helicase_TF"/>
</dbReference>
<evidence type="ECO:0000259" key="9">
    <source>
        <dbReference type="PROSITE" id="PS51192"/>
    </source>
</evidence>
<dbReference type="EMBL" id="BDQV01000046">
    <property type="protein sequence ID" value="GAY48627.1"/>
    <property type="molecule type" value="Genomic_DNA"/>
</dbReference>
<dbReference type="InterPro" id="IPR038718">
    <property type="entry name" value="SNF2-like_sf"/>
</dbReference>
<evidence type="ECO:0000256" key="5">
    <source>
        <dbReference type="ARBA" id="ARBA00022833"/>
    </source>
</evidence>
<proteinExistence type="predicted"/>